<dbReference type="OrthoDB" id="7337537at2"/>
<dbReference type="STRING" id="134601.AFA91_14015"/>
<dbReference type="KEGG" id="mgo:AFA91_14015"/>
<evidence type="ECO:0000256" key="1">
    <source>
        <dbReference type="ARBA" id="ARBA00010062"/>
    </source>
</evidence>
<proteinExistence type="inferred from homology"/>
<keyword evidence="2" id="KW-0732">Signal</keyword>
<dbReference type="RefSeq" id="WP_049745246.1">
    <property type="nucleotide sequence ID" value="NZ_CP012150.1"/>
</dbReference>
<name>A0A0K0X5X9_MYCGD</name>
<comment type="similarity">
    <text evidence="1">Belongs to the leucine-binding protein family.</text>
</comment>
<reference evidence="4 5" key="1">
    <citation type="submission" date="2015-07" db="EMBL/GenBank/DDBJ databases">
        <title>Complete genome sequence of Mycobacterium goodii X7B, a facultative thermophilic biodesulfurizing bacterium.</title>
        <authorList>
            <person name="Yu B."/>
            <person name="Li F."/>
            <person name="Xu P."/>
        </authorList>
    </citation>
    <scope>NUCLEOTIDE SEQUENCE [LARGE SCALE GENOMIC DNA]</scope>
    <source>
        <strain evidence="4 5">X7B</strain>
    </source>
</reference>
<dbReference type="PANTHER" id="PTHR47628">
    <property type="match status" value="1"/>
</dbReference>
<dbReference type="AlphaFoldDB" id="A0A0K0X5X9"/>
<evidence type="ECO:0000313" key="5">
    <source>
        <dbReference type="Proteomes" id="UP000062255"/>
    </source>
</evidence>
<evidence type="ECO:0000259" key="3">
    <source>
        <dbReference type="Pfam" id="PF13458"/>
    </source>
</evidence>
<accession>A0A0K0X5X9</accession>
<dbReference type="PANTHER" id="PTHR47628:SF1">
    <property type="entry name" value="ALIPHATIC AMIDASE EXPRESSION-REGULATING PROTEIN"/>
    <property type="match status" value="1"/>
</dbReference>
<dbReference type="PATRIC" id="fig|134601.6.peg.2906"/>
<dbReference type="EMBL" id="CP012150">
    <property type="protein sequence ID" value="AKS32811.1"/>
    <property type="molecule type" value="Genomic_DNA"/>
</dbReference>
<dbReference type="SUPFAM" id="SSF53822">
    <property type="entry name" value="Periplasmic binding protein-like I"/>
    <property type="match status" value="1"/>
</dbReference>
<sequence>MRDGEVEFHVGLVIPLQGPAGIFAPSCEAVAELAAKEVNDRGGLQGRKVTIEVLDGGAPGDEVARTVADRLRGHGLDAVTGWHISAVRNRISPVVRDRIPYVYTSLYEGGERTPGVFCTGETPGIQIAPALAWLRDHFGVRSWCLVGDDYIWPRRSAAAARAYCRDLGLELRQEIYVPYGTDDFRAPVRKAIASGAQAVLMLLVGQDAVLFNREFAHAGAHDRMARFSPLMEENMLLASGAGSTENLYVAAAYFSSLATAGAMDLMGGYVARYGADAPPLNAMAESCYEGLLALEAIFQRTRSPAIPDLMASARDVGFDGPRGPMCMRDSQFDQQVYIASADGYDFDILDTLSTAGAHDR</sequence>
<protein>
    <recommendedName>
        <fullName evidence="3">Leucine-binding protein domain-containing protein</fullName>
    </recommendedName>
</protein>
<dbReference type="CDD" id="cd06358">
    <property type="entry name" value="PBP1_NHase"/>
    <property type="match status" value="1"/>
</dbReference>
<dbReference type="InterPro" id="IPR028082">
    <property type="entry name" value="Peripla_BP_I"/>
</dbReference>
<feature type="domain" description="Leucine-binding protein" evidence="3">
    <location>
        <begin position="9"/>
        <end position="342"/>
    </location>
</feature>
<dbReference type="InterPro" id="IPR028081">
    <property type="entry name" value="Leu-bd"/>
</dbReference>
<dbReference type="Gene3D" id="3.40.50.2300">
    <property type="match status" value="2"/>
</dbReference>
<dbReference type="Proteomes" id="UP000062255">
    <property type="component" value="Chromosome"/>
</dbReference>
<dbReference type="Pfam" id="PF13458">
    <property type="entry name" value="Peripla_BP_6"/>
    <property type="match status" value="1"/>
</dbReference>
<evidence type="ECO:0000313" key="4">
    <source>
        <dbReference type="EMBL" id="AKS32811.1"/>
    </source>
</evidence>
<gene>
    <name evidence="4" type="ORF">AFA91_14015</name>
</gene>
<evidence type="ECO:0000256" key="2">
    <source>
        <dbReference type="ARBA" id="ARBA00022729"/>
    </source>
</evidence>
<organism evidence="4 5">
    <name type="scientific">Mycolicibacterium goodii</name>
    <name type="common">Mycobacterium goodii</name>
    <dbReference type="NCBI Taxonomy" id="134601"/>
    <lineage>
        <taxon>Bacteria</taxon>
        <taxon>Bacillati</taxon>
        <taxon>Actinomycetota</taxon>
        <taxon>Actinomycetes</taxon>
        <taxon>Mycobacteriales</taxon>
        <taxon>Mycobacteriaceae</taxon>
        <taxon>Mycolicibacterium</taxon>
    </lineage>
</organism>